<dbReference type="Gene3D" id="3.90.226.10">
    <property type="entry name" value="2-enoyl-CoA Hydratase, Chain A, domain 1"/>
    <property type="match status" value="1"/>
</dbReference>
<feature type="chain" id="PRO_5006422795" description="PDZ domain-containing protein" evidence="6">
    <location>
        <begin position="23"/>
        <end position="799"/>
    </location>
</feature>
<dbReference type="SUPFAM" id="SSF52096">
    <property type="entry name" value="ClpP/crotonase"/>
    <property type="match status" value="1"/>
</dbReference>
<name>A0A0R2RI85_9BACT</name>
<dbReference type="Pfam" id="PF11818">
    <property type="entry name" value="DUF3340"/>
    <property type="match status" value="1"/>
</dbReference>
<dbReference type="InterPro" id="IPR020992">
    <property type="entry name" value="Tail_Prtase_C"/>
</dbReference>
<evidence type="ECO:0000256" key="1">
    <source>
        <dbReference type="ARBA" id="ARBA00009179"/>
    </source>
</evidence>
<dbReference type="InterPro" id="IPR036034">
    <property type="entry name" value="PDZ_sf"/>
</dbReference>
<evidence type="ECO:0000256" key="2">
    <source>
        <dbReference type="ARBA" id="ARBA00022670"/>
    </source>
</evidence>
<dbReference type="GO" id="GO:0008236">
    <property type="term" value="F:serine-type peptidase activity"/>
    <property type="evidence" value="ECO:0007669"/>
    <property type="project" value="UniProtKB-KW"/>
</dbReference>
<proteinExistence type="inferred from homology"/>
<dbReference type="Pfam" id="PF03572">
    <property type="entry name" value="Peptidase_S41"/>
    <property type="match status" value="1"/>
</dbReference>
<dbReference type="Pfam" id="PF17804">
    <property type="entry name" value="TSP_NTD"/>
    <property type="match status" value="1"/>
</dbReference>
<dbReference type="SMART" id="SM00245">
    <property type="entry name" value="TSPc"/>
    <property type="match status" value="1"/>
</dbReference>
<evidence type="ECO:0000256" key="5">
    <source>
        <dbReference type="SAM" id="MobiDB-lite"/>
    </source>
</evidence>
<evidence type="ECO:0000259" key="7">
    <source>
        <dbReference type="PROSITE" id="PS50106"/>
    </source>
</evidence>
<dbReference type="GO" id="GO:0004175">
    <property type="term" value="F:endopeptidase activity"/>
    <property type="evidence" value="ECO:0007669"/>
    <property type="project" value="TreeGrafter"/>
</dbReference>
<dbReference type="Pfam" id="PF00595">
    <property type="entry name" value="PDZ"/>
    <property type="match status" value="1"/>
</dbReference>
<dbReference type="SMART" id="SM00228">
    <property type="entry name" value="PDZ"/>
    <property type="match status" value="1"/>
</dbReference>
<gene>
    <name evidence="8" type="ORF">ABR82_03445</name>
</gene>
<protein>
    <recommendedName>
        <fullName evidence="7">PDZ domain-containing protein</fullName>
    </recommendedName>
</protein>
<dbReference type="GO" id="GO:0007165">
    <property type="term" value="P:signal transduction"/>
    <property type="evidence" value="ECO:0007669"/>
    <property type="project" value="TreeGrafter"/>
</dbReference>
<keyword evidence="3" id="KW-0378">Hydrolase</keyword>
<dbReference type="InterPro" id="IPR029045">
    <property type="entry name" value="ClpP/crotonase-like_dom_sf"/>
</dbReference>
<dbReference type="Proteomes" id="UP000051269">
    <property type="component" value="Unassembled WGS sequence"/>
</dbReference>
<keyword evidence="6" id="KW-0732">Signal</keyword>
<dbReference type="InterPro" id="IPR005151">
    <property type="entry name" value="Tail-specific_protease"/>
</dbReference>
<keyword evidence="4" id="KW-0720">Serine protease</keyword>
<evidence type="ECO:0000313" key="8">
    <source>
        <dbReference type="EMBL" id="KRO62348.1"/>
    </source>
</evidence>
<evidence type="ECO:0000256" key="4">
    <source>
        <dbReference type="ARBA" id="ARBA00022825"/>
    </source>
</evidence>
<evidence type="ECO:0000256" key="6">
    <source>
        <dbReference type="SAM" id="SignalP"/>
    </source>
</evidence>
<dbReference type="PROSITE" id="PS50106">
    <property type="entry name" value="PDZ"/>
    <property type="match status" value="1"/>
</dbReference>
<dbReference type="CDD" id="cd06782">
    <property type="entry name" value="cpPDZ_CPP-like"/>
    <property type="match status" value="1"/>
</dbReference>
<keyword evidence="2" id="KW-0645">Protease</keyword>
<evidence type="ECO:0000256" key="3">
    <source>
        <dbReference type="ARBA" id="ARBA00022801"/>
    </source>
</evidence>
<dbReference type="Gene3D" id="2.30.42.10">
    <property type="match status" value="1"/>
</dbReference>
<dbReference type="PANTHER" id="PTHR32060:SF22">
    <property type="entry name" value="CARBOXYL-TERMINAL-PROCESSING PEPTIDASE 3, CHLOROPLASTIC"/>
    <property type="match status" value="1"/>
</dbReference>
<feature type="signal peptide" evidence="6">
    <location>
        <begin position="1"/>
        <end position="22"/>
    </location>
</feature>
<evidence type="ECO:0000313" key="9">
    <source>
        <dbReference type="Proteomes" id="UP000051269"/>
    </source>
</evidence>
<organism evidence="8 9">
    <name type="scientific">Verrucomicrobia subdivision 6 bacterium BACL9 MAG-120507-bin52</name>
    <dbReference type="NCBI Taxonomy" id="1655590"/>
    <lineage>
        <taxon>Bacteria</taxon>
        <taxon>Pseudomonadati</taxon>
        <taxon>Verrucomicrobiota</taxon>
        <taxon>Verrucomicrobiia</taxon>
        <taxon>Verrucomicrobiales</taxon>
        <taxon>Verrucomicrobia subdivision 6</taxon>
    </lineage>
</organism>
<dbReference type="InterPro" id="IPR040573">
    <property type="entry name" value="TSP_N"/>
</dbReference>
<dbReference type="EMBL" id="LIBO01000091">
    <property type="protein sequence ID" value="KRO62348.1"/>
    <property type="molecule type" value="Genomic_DNA"/>
</dbReference>
<comment type="similarity">
    <text evidence="1">Belongs to the peptidase S41A family.</text>
</comment>
<dbReference type="PANTHER" id="PTHR32060">
    <property type="entry name" value="TAIL-SPECIFIC PROTEASE"/>
    <property type="match status" value="1"/>
</dbReference>
<comment type="caution">
    <text evidence="8">The sequence shown here is derived from an EMBL/GenBank/DDBJ whole genome shotgun (WGS) entry which is preliminary data.</text>
</comment>
<dbReference type="GO" id="GO:0030288">
    <property type="term" value="C:outer membrane-bounded periplasmic space"/>
    <property type="evidence" value="ECO:0007669"/>
    <property type="project" value="TreeGrafter"/>
</dbReference>
<dbReference type="InterPro" id="IPR001478">
    <property type="entry name" value="PDZ"/>
</dbReference>
<feature type="region of interest" description="Disordered" evidence="5">
    <location>
        <begin position="731"/>
        <end position="750"/>
    </location>
</feature>
<dbReference type="GO" id="GO:0006508">
    <property type="term" value="P:proteolysis"/>
    <property type="evidence" value="ECO:0007669"/>
    <property type="project" value="UniProtKB-KW"/>
</dbReference>
<sequence length="799" mass="87929">MIHRSTRLLGLALLFGSTLALPAEGMRPGAGSPATAILVQKLLQDHHFAGKPLTEENAKDWIKTYMESLDYNHAFFLESDLIAYQNTYAPQLAQLTQQGNTMPAYEIFAGFSDRVRDRLATIKKRLLLPFDFSSDQSYEIDRTKVGWPKDSAAADELWERRLKFDMLREKLAPNAKATKEKKKTDEDPVTTVTKRYDRLIKNLEDYDNEEILQLYLTALASLYDPHSTYMSADTLADFSIGIKLALCGIGAVLSSEDGYCVIKELVPGGPADLDGRLKVGDKIIGVAQGENSFDDIVDMKLRNAVKKIRGPKNTLVRLQVIPAGSNAGEQRVIQITRDEVKLAAQQATANVYDIPKPHLSSQTTIAPIERNPSSAQRSEPWWGKVLGSIQNKEAKESSPATPLATQIPPANPDSWRIGVIDLPSFYGEVGGTAAALSGNGAKPRSTSKDVEVLLKKLNQANVDGVILDLRKNGGGLLDEAVTLTGLFIDQGPVVQVRDNKGTVIQRTDDVPGSLYQGPLLVLTGRRSASASEIAAGALQNYGRALVVGEKSTHGKGTVQAVVELGRFLKQGNEKAQPQAGAVKLTIQKFYLPNGHSTQNRGVIPDISIPSPLDFMKIGEADLPNALPWDEIGPSRFMKNKMDPTLKSILEEKSKERIASDRDMDFLKADIEKVRSRIESGKISLNEASRLAEKKAEDERNDQRKKIEERLQKLSEPKARLVIDDKKGVILSDKDPKKKKPTLQESADGDTEGITDAVDLAEAYELGESLNIMRDWLNFQSTHQKVTIAKDRDTTTTTIK</sequence>
<accession>A0A0R2RI85</accession>
<feature type="domain" description="PDZ" evidence="7">
    <location>
        <begin position="249"/>
        <end position="309"/>
    </location>
</feature>
<dbReference type="InterPro" id="IPR004447">
    <property type="entry name" value="Peptidase_S41A"/>
</dbReference>
<dbReference type="SUPFAM" id="SSF50156">
    <property type="entry name" value="PDZ domain-like"/>
    <property type="match status" value="1"/>
</dbReference>
<dbReference type="AlphaFoldDB" id="A0A0R2RI85"/>
<dbReference type="FunFam" id="3.90.226.10:FF:000090">
    <property type="entry name" value="Tail-specific protease"/>
    <property type="match status" value="1"/>
</dbReference>
<dbReference type="CDD" id="cd07560">
    <property type="entry name" value="Peptidase_S41_CPP"/>
    <property type="match status" value="1"/>
</dbReference>
<reference evidence="8 9" key="1">
    <citation type="submission" date="2015-10" db="EMBL/GenBank/DDBJ databases">
        <title>Metagenome-Assembled Genomes uncover a global brackish microbiome.</title>
        <authorList>
            <person name="Hugerth L.W."/>
            <person name="Larsson J."/>
            <person name="Alneberg J."/>
            <person name="Lindh M.V."/>
            <person name="Legrand C."/>
            <person name="Pinhassi J."/>
            <person name="Andersson A.F."/>
        </authorList>
    </citation>
    <scope>NUCLEOTIDE SEQUENCE [LARGE SCALE GENOMIC DNA]</scope>
    <source>
        <strain evidence="8">BACL18 MAG-120507-bin52</strain>
    </source>
</reference>